<evidence type="ECO:0000313" key="2">
    <source>
        <dbReference type="Proteomes" id="UP000464314"/>
    </source>
</evidence>
<dbReference type="EMBL" id="CP048000">
    <property type="protein sequence ID" value="QHQ59623.1"/>
    <property type="molecule type" value="Genomic_DNA"/>
</dbReference>
<evidence type="ECO:0008006" key="3">
    <source>
        <dbReference type="Google" id="ProtNLM"/>
    </source>
</evidence>
<organism evidence="1 2">
    <name type="scientific">Anaerocolumna sedimenticola</name>
    <dbReference type="NCBI Taxonomy" id="2696063"/>
    <lineage>
        <taxon>Bacteria</taxon>
        <taxon>Bacillati</taxon>
        <taxon>Bacillota</taxon>
        <taxon>Clostridia</taxon>
        <taxon>Lachnospirales</taxon>
        <taxon>Lachnospiraceae</taxon>
        <taxon>Anaerocolumna</taxon>
    </lineage>
</organism>
<dbReference type="InterPro" id="IPR008979">
    <property type="entry name" value="Galactose-bd-like_sf"/>
</dbReference>
<dbReference type="RefSeq" id="WP_161836374.1">
    <property type="nucleotide sequence ID" value="NZ_CP048000.1"/>
</dbReference>
<gene>
    <name evidence="1" type="ORF">Ana3638_01425</name>
</gene>
<dbReference type="AlphaFoldDB" id="A0A6P1TGR7"/>
<sequence>MSETLYQERYINLEGSWNLGLGKKEEAVMNQRVQLPGSLDEQGKDIEGVEKSKPGETMYLTPEYHYEGYAVYERDFEIDYQEGETVLFSMERTRAAKVWVNHRFVGQDDRLTAPQIFDITQTVKQGTTE</sequence>
<evidence type="ECO:0000313" key="1">
    <source>
        <dbReference type="EMBL" id="QHQ59623.1"/>
    </source>
</evidence>
<accession>A0A6P1TGR7</accession>
<keyword evidence="2" id="KW-1185">Reference proteome</keyword>
<dbReference type="KEGG" id="anr:Ana3638_01425"/>
<protein>
    <recommendedName>
        <fullName evidence="3">Glycosyl hydrolases family 2 sugar binding domain-containing protein</fullName>
    </recommendedName>
</protein>
<reference evidence="1 2" key="1">
    <citation type="submission" date="2020-01" db="EMBL/GenBank/DDBJ databases">
        <title>Genome analysis of Anaerocolumna sp. CBA3638.</title>
        <authorList>
            <person name="Kim J."/>
            <person name="Roh S.W."/>
        </authorList>
    </citation>
    <scope>NUCLEOTIDE SEQUENCE [LARGE SCALE GENOMIC DNA]</scope>
    <source>
        <strain evidence="1 2">CBA3638</strain>
    </source>
</reference>
<proteinExistence type="predicted"/>
<dbReference type="SUPFAM" id="SSF49785">
    <property type="entry name" value="Galactose-binding domain-like"/>
    <property type="match status" value="1"/>
</dbReference>
<name>A0A6P1TGR7_9FIRM</name>
<dbReference type="Proteomes" id="UP000464314">
    <property type="component" value="Chromosome"/>
</dbReference>
<dbReference type="Gene3D" id="2.60.120.260">
    <property type="entry name" value="Galactose-binding domain-like"/>
    <property type="match status" value="1"/>
</dbReference>